<dbReference type="InterPro" id="IPR004839">
    <property type="entry name" value="Aminotransferase_I/II_large"/>
</dbReference>
<keyword evidence="8" id="KW-1185">Reference proteome</keyword>
<comment type="cofactor">
    <cofactor evidence="1 5">
        <name>pyridoxal 5'-phosphate</name>
        <dbReference type="ChEBI" id="CHEBI:597326"/>
    </cofactor>
</comment>
<comment type="pathway">
    <text evidence="2">Lipid metabolism.</text>
</comment>
<protein>
    <submittedName>
        <fullName evidence="7">Glycine C-acetyltransferase</fullName>
    </submittedName>
</protein>
<evidence type="ECO:0000256" key="5">
    <source>
        <dbReference type="RuleBase" id="RU003693"/>
    </source>
</evidence>
<dbReference type="SUPFAM" id="SSF53383">
    <property type="entry name" value="PLP-dependent transferases"/>
    <property type="match status" value="1"/>
</dbReference>
<dbReference type="EMBL" id="FONY01000038">
    <property type="protein sequence ID" value="SFF46818.1"/>
    <property type="molecule type" value="Genomic_DNA"/>
</dbReference>
<evidence type="ECO:0000256" key="1">
    <source>
        <dbReference type="ARBA" id="ARBA00001933"/>
    </source>
</evidence>
<dbReference type="STRING" id="1003.SAMN04488541_103813"/>
<dbReference type="Proteomes" id="UP000199513">
    <property type="component" value="Unassembled WGS sequence"/>
</dbReference>
<dbReference type="Gene3D" id="3.90.1150.10">
    <property type="entry name" value="Aspartate Aminotransferase, domain 1"/>
    <property type="match status" value="1"/>
</dbReference>
<dbReference type="GO" id="GO:0030170">
    <property type="term" value="F:pyridoxal phosphate binding"/>
    <property type="evidence" value="ECO:0007669"/>
    <property type="project" value="InterPro"/>
</dbReference>
<keyword evidence="4 5" id="KW-0663">Pyridoxal phosphate</keyword>
<dbReference type="GO" id="GO:0016740">
    <property type="term" value="F:transferase activity"/>
    <property type="evidence" value="ECO:0007669"/>
    <property type="project" value="UniProtKB-KW"/>
</dbReference>
<evidence type="ECO:0000259" key="6">
    <source>
        <dbReference type="Pfam" id="PF00155"/>
    </source>
</evidence>
<dbReference type="AlphaFoldDB" id="A0A1I2IYL9"/>
<reference evidence="8" key="1">
    <citation type="submission" date="2016-10" db="EMBL/GenBank/DDBJ databases">
        <authorList>
            <person name="Varghese N."/>
            <person name="Submissions S."/>
        </authorList>
    </citation>
    <scope>NUCLEOTIDE SEQUENCE [LARGE SCALE GENOMIC DNA]</scope>
    <source>
        <strain>GEY</strain>
        <strain evidence="8">DSM 9560</strain>
    </source>
</reference>
<proteinExistence type="inferred from homology"/>
<name>A0A1I2IYL9_9BACT</name>
<dbReference type="InterPro" id="IPR015422">
    <property type="entry name" value="PyrdxlP-dep_Trfase_small"/>
</dbReference>
<comment type="similarity">
    <text evidence="5">Belongs to the class-II pyridoxal-phosphate-dependent aminotransferase family.</text>
</comment>
<organism evidence="7 8">
    <name type="scientific">Thermoflexibacter ruber</name>
    <dbReference type="NCBI Taxonomy" id="1003"/>
    <lineage>
        <taxon>Bacteria</taxon>
        <taxon>Pseudomonadati</taxon>
        <taxon>Bacteroidota</taxon>
        <taxon>Cytophagia</taxon>
        <taxon>Cytophagales</taxon>
        <taxon>Thermoflexibacteraceae</taxon>
        <taxon>Thermoflexibacter</taxon>
    </lineage>
</organism>
<dbReference type="InterPro" id="IPR001917">
    <property type="entry name" value="Aminotrans_II_pyridoxalP_BS"/>
</dbReference>
<dbReference type="OrthoDB" id="9807157at2"/>
<dbReference type="PANTHER" id="PTHR13693">
    <property type="entry name" value="CLASS II AMINOTRANSFERASE/8-AMINO-7-OXONONANOATE SYNTHASE"/>
    <property type="match status" value="1"/>
</dbReference>
<evidence type="ECO:0000256" key="2">
    <source>
        <dbReference type="ARBA" id="ARBA00005189"/>
    </source>
</evidence>
<dbReference type="Pfam" id="PF00155">
    <property type="entry name" value="Aminotran_1_2"/>
    <property type="match status" value="1"/>
</dbReference>
<keyword evidence="3 7" id="KW-0808">Transferase</keyword>
<evidence type="ECO:0000313" key="8">
    <source>
        <dbReference type="Proteomes" id="UP000199513"/>
    </source>
</evidence>
<evidence type="ECO:0000256" key="3">
    <source>
        <dbReference type="ARBA" id="ARBA00022679"/>
    </source>
</evidence>
<dbReference type="InterPro" id="IPR050087">
    <property type="entry name" value="AON_synthase_class-II"/>
</dbReference>
<accession>A0A1I2IYL9</accession>
<feature type="domain" description="Aminotransferase class I/classII large" evidence="6">
    <location>
        <begin position="45"/>
        <end position="393"/>
    </location>
</feature>
<evidence type="ECO:0000256" key="4">
    <source>
        <dbReference type="ARBA" id="ARBA00022898"/>
    </source>
</evidence>
<sequence>MTDLFDKLQLNSNLMGQHADRAYGYYMFPRLEGEIGPHMRFRGREVLVWSLNNYLGLANHPEVRKTDAEAAAKYGLAYPMGARMMSGNSFILEEFERQLSEFVGKEDTVVVNYGYQGIMSAIDSILDRKDVVVYDSECHACIIDGLRMHIGKRFRFEHNDIESCEDRLQKATRIVEETGGAILVITEGVFGMLGDQGKLKEIVDLKKKYKFRLLVDDAHGFGTMGKTGAGVGEEQGVQDEIDIYFSTFAKSMASIGGFLSGPKKVIDFLRYNMRSQIFAKTLPMPLVIGNMKRLELMRKHPEYKDKLWEITHALQNGLRSKGFNIGVTNTPVTPVFMQGGVPEAGNLIVDLRENFGIFCSMVVYPVVPKDVILLRLIPTAAHSLEDVERTIHAFEAIKDKLMAGEYASRELANMAG</sequence>
<dbReference type="InterPro" id="IPR015424">
    <property type="entry name" value="PyrdxlP-dep_Trfase"/>
</dbReference>
<gene>
    <name evidence="7" type="ORF">SAMN04488541_103813</name>
</gene>
<dbReference type="Gene3D" id="3.40.640.10">
    <property type="entry name" value="Type I PLP-dependent aspartate aminotransferase-like (Major domain)"/>
    <property type="match status" value="1"/>
</dbReference>
<dbReference type="PROSITE" id="PS00599">
    <property type="entry name" value="AA_TRANSFER_CLASS_2"/>
    <property type="match status" value="1"/>
</dbReference>
<evidence type="ECO:0000313" key="7">
    <source>
        <dbReference type="EMBL" id="SFF46818.1"/>
    </source>
</evidence>
<dbReference type="InterPro" id="IPR015421">
    <property type="entry name" value="PyrdxlP-dep_Trfase_major"/>
</dbReference>
<dbReference type="RefSeq" id="WP_091548816.1">
    <property type="nucleotide sequence ID" value="NZ_FONY01000038.1"/>
</dbReference>